<feature type="domain" description="PB1" evidence="12">
    <location>
        <begin position="588"/>
        <end position="680"/>
    </location>
</feature>
<dbReference type="InterPro" id="IPR033389">
    <property type="entry name" value="AUX/IAA_dom"/>
</dbReference>
<dbReference type="Gene3D" id="3.10.20.90">
    <property type="entry name" value="Phosphatidylinositol 3-kinase Catalytic Subunit, Chain A, domain 1"/>
    <property type="match status" value="1"/>
</dbReference>
<dbReference type="InterPro" id="IPR003340">
    <property type="entry name" value="B3_DNA-bd"/>
</dbReference>
<dbReference type="InterPro" id="IPR010525">
    <property type="entry name" value="ARF_dom"/>
</dbReference>
<accession>A0AAV8R1F5</accession>
<feature type="domain" description="TF-B3" evidence="11">
    <location>
        <begin position="124"/>
        <end position="226"/>
    </location>
</feature>
<gene>
    <name evidence="13" type="ORF">OPV22_019203</name>
</gene>
<keyword evidence="8 9" id="KW-0927">Auxin signaling pathway</keyword>
<feature type="region of interest" description="Disordered" evidence="10">
    <location>
        <begin position="372"/>
        <end position="391"/>
    </location>
</feature>
<dbReference type="EMBL" id="JAQQAF010000005">
    <property type="protein sequence ID" value="KAJ8486718.1"/>
    <property type="molecule type" value="Genomic_DNA"/>
</dbReference>
<dbReference type="PANTHER" id="PTHR31384:SF1">
    <property type="entry name" value="AUXIN RESPONSE FACTOR 9"/>
    <property type="match status" value="1"/>
</dbReference>
<evidence type="ECO:0000256" key="2">
    <source>
        <dbReference type="ARBA" id="ARBA00004123"/>
    </source>
</evidence>
<dbReference type="SMART" id="SM01019">
    <property type="entry name" value="B3"/>
    <property type="match status" value="1"/>
</dbReference>
<evidence type="ECO:0000313" key="13">
    <source>
        <dbReference type="EMBL" id="KAJ8486718.1"/>
    </source>
</evidence>
<protein>
    <recommendedName>
        <fullName evidence="9">Auxin response factor</fullName>
    </recommendedName>
</protein>
<dbReference type="Gene3D" id="2.30.30.1040">
    <property type="match status" value="1"/>
</dbReference>
<proteinExistence type="inferred from homology"/>
<name>A0AAV8R1F5_ENSVE</name>
<feature type="region of interest" description="Disordered" evidence="10">
    <location>
        <begin position="675"/>
        <end position="695"/>
    </location>
</feature>
<evidence type="ECO:0000256" key="9">
    <source>
        <dbReference type="RuleBase" id="RU004561"/>
    </source>
</evidence>
<evidence type="ECO:0000256" key="3">
    <source>
        <dbReference type="ARBA" id="ARBA00007853"/>
    </source>
</evidence>
<dbReference type="FunFam" id="2.30.30.1040:FF:000001">
    <property type="entry name" value="Auxin response factor"/>
    <property type="match status" value="1"/>
</dbReference>
<dbReference type="GO" id="GO:0009734">
    <property type="term" value="P:auxin-activated signaling pathway"/>
    <property type="evidence" value="ECO:0007669"/>
    <property type="project" value="UniProtKB-KW"/>
</dbReference>
<evidence type="ECO:0000313" key="14">
    <source>
        <dbReference type="Proteomes" id="UP001222027"/>
    </source>
</evidence>
<keyword evidence="6 9" id="KW-0804">Transcription</keyword>
<comment type="similarity">
    <text evidence="3 9">Belongs to the ARF family.</text>
</comment>
<comment type="function">
    <text evidence="1 9">Auxin response factors (ARFs) are transcriptional factors that bind specifically to the DNA sequence 5'-TGTCTC-3' found in the auxin-responsive promoter elements (AuxREs).</text>
</comment>
<dbReference type="InterPro" id="IPR044835">
    <property type="entry name" value="ARF_plant"/>
</dbReference>
<dbReference type="GO" id="GO:0005634">
    <property type="term" value="C:nucleus"/>
    <property type="evidence" value="ECO:0007669"/>
    <property type="project" value="UniProtKB-SubCell"/>
</dbReference>
<comment type="subcellular location">
    <subcellularLocation>
        <location evidence="2 9">Nucleus</location>
    </subcellularLocation>
</comment>
<dbReference type="Proteomes" id="UP001222027">
    <property type="component" value="Unassembled WGS sequence"/>
</dbReference>
<keyword evidence="5 9" id="KW-0238">DNA-binding</keyword>
<dbReference type="InterPro" id="IPR015300">
    <property type="entry name" value="DNA-bd_pseudobarrel_sf"/>
</dbReference>
<keyword evidence="14" id="KW-1185">Reference proteome</keyword>
<comment type="caution">
    <text evidence="13">The sequence shown here is derived from an EMBL/GenBank/DDBJ whole genome shotgun (WGS) entry which is preliminary data.</text>
</comment>
<reference evidence="13 14" key="1">
    <citation type="submission" date="2022-12" db="EMBL/GenBank/DDBJ databases">
        <title>Chromosome-scale assembly of the Ensete ventricosum genome.</title>
        <authorList>
            <person name="Dussert Y."/>
            <person name="Stocks J."/>
            <person name="Wendawek A."/>
            <person name="Woldeyes F."/>
            <person name="Nichols R.A."/>
            <person name="Borrell J.S."/>
        </authorList>
    </citation>
    <scope>NUCLEOTIDE SEQUENCE [LARGE SCALE GENOMIC DNA]</scope>
    <source>
        <strain evidence="14">cv. Maze</strain>
        <tissue evidence="13">Seeds</tissue>
    </source>
</reference>
<dbReference type="Pfam" id="PF06507">
    <property type="entry name" value="ARF_AD"/>
    <property type="match status" value="1"/>
</dbReference>
<dbReference type="PROSITE" id="PS51745">
    <property type="entry name" value="PB1"/>
    <property type="match status" value="1"/>
</dbReference>
<keyword evidence="4 9" id="KW-0805">Transcription regulation</keyword>
<dbReference type="PANTHER" id="PTHR31384">
    <property type="entry name" value="AUXIN RESPONSE FACTOR 4-RELATED"/>
    <property type="match status" value="1"/>
</dbReference>
<comment type="subunit">
    <text evidence="9">Homodimers and heterodimers.</text>
</comment>
<evidence type="ECO:0000259" key="12">
    <source>
        <dbReference type="PROSITE" id="PS51745"/>
    </source>
</evidence>
<dbReference type="InterPro" id="IPR053793">
    <property type="entry name" value="PB1-like"/>
</dbReference>
<organism evidence="13 14">
    <name type="scientific">Ensete ventricosum</name>
    <name type="common">Abyssinian banana</name>
    <name type="synonym">Musa ensete</name>
    <dbReference type="NCBI Taxonomy" id="4639"/>
    <lineage>
        <taxon>Eukaryota</taxon>
        <taxon>Viridiplantae</taxon>
        <taxon>Streptophyta</taxon>
        <taxon>Embryophyta</taxon>
        <taxon>Tracheophyta</taxon>
        <taxon>Spermatophyta</taxon>
        <taxon>Magnoliopsida</taxon>
        <taxon>Liliopsida</taxon>
        <taxon>Zingiberales</taxon>
        <taxon>Musaceae</taxon>
        <taxon>Ensete</taxon>
    </lineage>
</organism>
<dbReference type="GO" id="GO:0006355">
    <property type="term" value="P:regulation of DNA-templated transcription"/>
    <property type="evidence" value="ECO:0007669"/>
    <property type="project" value="InterPro"/>
</dbReference>
<dbReference type="CDD" id="cd10017">
    <property type="entry name" value="B3_DNA"/>
    <property type="match status" value="1"/>
</dbReference>
<sequence>MAAGSASRATERLKEGDGLYEELWRACAGPLVEVPRVDARVFYFPQGHLEQLETSTDQELNQQIPLFNLPPKILCRVVNINLKAEPETDEVYAQITLIPESDQNEPTSPDPCVVEPPRQAVHSFCKILTASDTSTHGGFSVLRRHATECLPPLDMSQQTPAQELVAKDLHEQEWRFKHIFRGQPRRHLLTTGWSTFVASKKLVAGDALILMRGENDELRVGVRRLVHRQNTMPSSVISSHSMHVGVLATASHAISTHTLFTVYYKPRTSQFIVGVNKYLETIKNEFTVGMRFKMRFEGEDVPEKRFTGTITGIGDISSQWPGSKWRSLKVQWDEASSILRPEKISPWDVEPFGGSISTSSDAQAGFIKNKRARSPLGLPGHEPSSSIWNPATQISDLGSMSGIIARSLEKRFLWSSGQTESIDNNSLHSPSSCDRRLSDHWLRDLNSPLESTSSSLINVSLKLSKGTVAGDTKTTLTSWPPASNPVSEEPSLELQCKMENQKKPKSGSGYRLFGIDLVTPSNDISPTMKLSVDPVSQSNATVEDPVPETTLVEDVDGQSGPSKASKKVKQVLHVSLKEVQSKQNSSTRSCIKVHMQGIAVGRAVDLANLEGYDELMLELEQMFEIKGELRCRNKWEVVFNDDDGVMMLLGDCPWPVFCKLARKIFIYPSDEVKKMEPKSNLPAAAAAASTDGEAE</sequence>
<dbReference type="SUPFAM" id="SSF54277">
    <property type="entry name" value="CAD &amp; PB1 domains"/>
    <property type="match status" value="1"/>
</dbReference>
<dbReference type="AlphaFoldDB" id="A0AAV8R1F5"/>
<evidence type="ECO:0000256" key="1">
    <source>
        <dbReference type="ARBA" id="ARBA00003182"/>
    </source>
</evidence>
<evidence type="ECO:0000256" key="4">
    <source>
        <dbReference type="ARBA" id="ARBA00023015"/>
    </source>
</evidence>
<dbReference type="Pfam" id="PF02362">
    <property type="entry name" value="B3"/>
    <property type="match status" value="1"/>
</dbReference>
<evidence type="ECO:0000256" key="5">
    <source>
        <dbReference type="ARBA" id="ARBA00023125"/>
    </source>
</evidence>
<evidence type="ECO:0000256" key="8">
    <source>
        <dbReference type="ARBA" id="ARBA00023294"/>
    </source>
</evidence>
<dbReference type="PROSITE" id="PS50863">
    <property type="entry name" value="B3"/>
    <property type="match status" value="1"/>
</dbReference>
<keyword evidence="7 9" id="KW-0539">Nucleus</keyword>
<evidence type="ECO:0000259" key="11">
    <source>
        <dbReference type="PROSITE" id="PS50863"/>
    </source>
</evidence>
<dbReference type="Pfam" id="PF02309">
    <property type="entry name" value="AUX_IAA"/>
    <property type="match status" value="1"/>
</dbReference>
<dbReference type="GO" id="GO:0003677">
    <property type="term" value="F:DNA binding"/>
    <property type="evidence" value="ECO:0007669"/>
    <property type="project" value="UniProtKB-KW"/>
</dbReference>
<evidence type="ECO:0000256" key="10">
    <source>
        <dbReference type="SAM" id="MobiDB-lite"/>
    </source>
</evidence>
<dbReference type="Gene3D" id="2.40.330.10">
    <property type="entry name" value="DNA-binding pseudobarrel domain"/>
    <property type="match status" value="1"/>
</dbReference>
<dbReference type="FunFam" id="2.40.330.10:FF:000001">
    <property type="entry name" value="Auxin response factor"/>
    <property type="match status" value="1"/>
</dbReference>
<dbReference type="SUPFAM" id="SSF101936">
    <property type="entry name" value="DNA-binding pseudobarrel domain"/>
    <property type="match status" value="1"/>
</dbReference>
<evidence type="ECO:0000256" key="6">
    <source>
        <dbReference type="ARBA" id="ARBA00023163"/>
    </source>
</evidence>
<evidence type="ECO:0000256" key="7">
    <source>
        <dbReference type="ARBA" id="ARBA00023242"/>
    </source>
</evidence>